<evidence type="ECO:0000256" key="3">
    <source>
        <dbReference type="SAM" id="MobiDB-lite"/>
    </source>
</evidence>
<name>A0ABT1A9Q5_9PSEU</name>
<dbReference type="InterPro" id="IPR003439">
    <property type="entry name" value="ABC_transporter-like_ATP-bd"/>
</dbReference>
<feature type="domain" description="ABC transporter" evidence="4">
    <location>
        <begin position="44"/>
        <end position="85"/>
    </location>
</feature>
<reference evidence="5" key="1">
    <citation type="submission" date="2021-04" db="EMBL/GenBank/DDBJ databases">
        <title>Pseudonocardia sp. nov., isolated from sandy soil of mangrove forest.</title>
        <authorList>
            <person name="Zan Z."/>
            <person name="Huang R."/>
            <person name="Liu W."/>
        </authorList>
    </citation>
    <scope>NUCLEOTIDE SEQUENCE</scope>
    <source>
        <strain evidence="5">S2-4</strain>
    </source>
</reference>
<dbReference type="Pfam" id="PF00005">
    <property type="entry name" value="ABC_tran"/>
    <property type="match status" value="1"/>
</dbReference>
<sequence length="118" mass="12373">MTIPVNTSTATISPTREEAAWYPEPRVHRVRANPTKRYGRLLALDGLDLSVAAGQVFEFLGPNGAGTSATIRLLLGLARPTVGRARETTPPGSRAGRRGAGVPWQMSGAPTVGPTVGL</sequence>
<dbReference type="Gene3D" id="3.40.50.300">
    <property type="entry name" value="P-loop containing nucleotide triphosphate hydrolases"/>
    <property type="match status" value="1"/>
</dbReference>
<feature type="region of interest" description="Disordered" evidence="3">
    <location>
        <begin position="82"/>
        <end position="118"/>
    </location>
</feature>
<proteinExistence type="inferred from homology"/>
<evidence type="ECO:0000259" key="4">
    <source>
        <dbReference type="Pfam" id="PF00005"/>
    </source>
</evidence>
<gene>
    <name evidence="5" type="ORF">KDL28_32105</name>
</gene>
<dbReference type="GO" id="GO:0005524">
    <property type="term" value="F:ATP binding"/>
    <property type="evidence" value="ECO:0007669"/>
    <property type="project" value="UniProtKB-KW"/>
</dbReference>
<dbReference type="PANTHER" id="PTHR43335:SF4">
    <property type="entry name" value="ABC TRANSPORTER, ATP-BINDING PROTEIN"/>
    <property type="match status" value="1"/>
</dbReference>
<evidence type="ECO:0000256" key="2">
    <source>
        <dbReference type="ARBA" id="ARBA00022448"/>
    </source>
</evidence>
<dbReference type="PANTHER" id="PTHR43335">
    <property type="entry name" value="ABC TRANSPORTER, ATP-BINDING PROTEIN"/>
    <property type="match status" value="1"/>
</dbReference>
<comment type="caution">
    <text evidence="5">The sequence shown here is derived from an EMBL/GenBank/DDBJ whole genome shotgun (WGS) entry which is preliminary data.</text>
</comment>
<dbReference type="Proteomes" id="UP001165283">
    <property type="component" value="Unassembled WGS sequence"/>
</dbReference>
<protein>
    <submittedName>
        <fullName evidence="5">ATP-binding cassette domain-containing protein</fullName>
    </submittedName>
</protein>
<keyword evidence="6" id="KW-1185">Reference proteome</keyword>
<keyword evidence="2" id="KW-0813">Transport</keyword>
<keyword evidence="5" id="KW-0547">Nucleotide-binding</keyword>
<evidence type="ECO:0000313" key="5">
    <source>
        <dbReference type="EMBL" id="MCO1659723.1"/>
    </source>
</evidence>
<accession>A0ABT1A9Q5</accession>
<keyword evidence="5" id="KW-0067">ATP-binding</keyword>
<evidence type="ECO:0000313" key="6">
    <source>
        <dbReference type="Proteomes" id="UP001165283"/>
    </source>
</evidence>
<dbReference type="EMBL" id="JAGSOV010000070">
    <property type="protein sequence ID" value="MCO1659723.1"/>
    <property type="molecule type" value="Genomic_DNA"/>
</dbReference>
<evidence type="ECO:0000256" key="1">
    <source>
        <dbReference type="ARBA" id="ARBA00005417"/>
    </source>
</evidence>
<dbReference type="InterPro" id="IPR027417">
    <property type="entry name" value="P-loop_NTPase"/>
</dbReference>
<comment type="similarity">
    <text evidence="1">Belongs to the ABC transporter superfamily.</text>
</comment>
<organism evidence="5 6">
    <name type="scientific">Pseudonocardia humida</name>
    <dbReference type="NCBI Taxonomy" id="2800819"/>
    <lineage>
        <taxon>Bacteria</taxon>
        <taxon>Bacillati</taxon>
        <taxon>Actinomycetota</taxon>
        <taxon>Actinomycetes</taxon>
        <taxon>Pseudonocardiales</taxon>
        <taxon>Pseudonocardiaceae</taxon>
        <taxon>Pseudonocardia</taxon>
    </lineage>
</organism>
<dbReference type="SUPFAM" id="SSF52540">
    <property type="entry name" value="P-loop containing nucleoside triphosphate hydrolases"/>
    <property type="match status" value="1"/>
</dbReference>